<accession>A0A6P8CCQ1</accession>
<feature type="region of interest" description="Disordered" evidence="6">
    <location>
        <begin position="583"/>
        <end position="618"/>
    </location>
</feature>
<evidence type="ECO:0000313" key="10">
    <source>
        <dbReference type="RefSeq" id="XP_031381664.1"/>
    </source>
</evidence>
<feature type="zinc finger region" description="C3H1-type" evidence="5">
    <location>
        <begin position="497"/>
        <end position="524"/>
    </location>
</feature>
<evidence type="ECO:0000313" key="13">
    <source>
        <dbReference type="RefSeq" id="XP_031381667.1"/>
    </source>
</evidence>
<evidence type="ECO:0000313" key="9">
    <source>
        <dbReference type="RefSeq" id="XP_031381662.1"/>
    </source>
</evidence>
<dbReference type="PANTHER" id="PTHR13119:SF12">
    <property type="entry name" value="PROTEIN SUPPRESSOR OF SABLE"/>
    <property type="match status" value="1"/>
</dbReference>
<feature type="zinc finger region" description="C3H1-type" evidence="5">
    <location>
        <begin position="556"/>
        <end position="579"/>
    </location>
</feature>
<feature type="region of interest" description="Disordered" evidence="6">
    <location>
        <begin position="237"/>
        <end position="256"/>
    </location>
</feature>
<dbReference type="PROSITE" id="PS50103">
    <property type="entry name" value="ZF_C3H1"/>
    <property type="match status" value="3"/>
</dbReference>
<dbReference type="RefSeq" id="XP_031381662.1">
    <property type="nucleotide sequence ID" value="XM_031525802.1"/>
</dbReference>
<dbReference type="RefSeq" id="XP_031381665.1">
    <property type="nucleotide sequence ID" value="XM_031525805.1"/>
</dbReference>
<reference evidence="9 10" key="2">
    <citation type="submission" date="2025-04" db="UniProtKB">
        <authorList>
            <consortium name="RefSeq"/>
        </authorList>
    </citation>
    <scope>IDENTIFICATION</scope>
    <source>
        <tissue evidence="9 10">Leaf</tissue>
    </source>
</reference>
<feature type="region of interest" description="Disordered" evidence="6">
    <location>
        <begin position="869"/>
        <end position="893"/>
    </location>
</feature>
<keyword evidence="3 5" id="KW-0863">Zinc-finger</keyword>
<keyword evidence="4 5" id="KW-0862">Zinc</keyword>
<dbReference type="GO" id="GO:0005634">
    <property type="term" value="C:nucleus"/>
    <property type="evidence" value="ECO:0007669"/>
    <property type="project" value="TreeGrafter"/>
</dbReference>
<feature type="domain" description="C3H1-type" evidence="7">
    <location>
        <begin position="497"/>
        <end position="524"/>
    </location>
</feature>
<evidence type="ECO:0000259" key="7">
    <source>
        <dbReference type="PROSITE" id="PS50103"/>
    </source>
</evidence>
<keyword evidence="1 5" id="KW-0479">Metal-binding</keyword>
<feature type="region of interest" description="Disordered" evidence="6">
    <location>
        <begin position="1"/>
        <end position="22"/>
    </location>
</feature>
<dbReference type="GO" id="GO:0045892">
    <property type="term" value="P:negative regulation of DNA-templated transcription"/>
    <property type="evidence" value="ECO:0007669"/>
    <property type="project" value="InterPro"/>
</dbReference>
<dbReference type="GeneID" id="116196199"/>
<feature type="compositionally biased region" description="Basic and acidic residues" evidence="6">
    <location>
        <begin position="676"/>
        <end position="687"/>
    </location>
</feature>
<evidence type="ECO:0000256" key="1">
    <source>
        <dbReference type="ARBA" id="ARBA00022723"/>
    </source>
</evidence>
<feature type="domain" description="C3H1-type" evidence="7">
    <location>
        <begin position="526"/>
        <end position="553"/>
    </location>
</feature>
<feature type="region of interest" description="Disordered" evidence="6">
    <location>
        <begin position="399"/>
        <end position="423"/>
    </location>
</feature>
<evidence type="ECO:0000313" key="12">
    <source>
        <dbReference type="RefSeq" id="XP_031381666.1"/>
    </source>
</evidence>
<feature type="region of interest" description="Disordered" evidence="6">
    <location>
        <begin position="440"/>
        <end position="480"/>
    </location>
</feature>
<dbReference type="RefSeq" id="XP_031381666.1">
    <property type="nucleotide sequence ID" value="XM_031525806.1"/>
</dbReference>
<evidence type="ECO:0000313" key="8">
    <source>
        <dbReference type="Proteomes" id="UP000515151"/>
    </source>
</evidence>
<dbReference type="InterPro" id="IPR036855">
    <property type="entry name" value="Znf_CCCH_sf"/>
</dbReference>
<dbReference type="PANTHER" id="PTHR13119">
    <property type="entry name" value="ZINC FINGER CCCH DOMAIN-CONTAINING PROTEI"/>
    <property type="match status" value="1"/>
</dbReference>
<feature type="compositionally biased region" description="Polar residues" evidence="6">
    <location>
        <begin position="243"/>
        <end position="252"/>
    </location>
</feature>
<dbReference type="GO" id="GO:0008270">
    <property type="term" value="F:zinc ion binding"/>
    <property type="evidence" value="ECO:0007669"/>
    <property type="project" value="UniProtKB-KW"/>
</dbReference>
<dbReference type="RefSeq" id="XP_031381664.1">
    <property type="nucleotide sequence ID" value="XM_031525804.1"/>
</dbReference>
<dbReference type="GO" id="GO:0003723">
    <property type="term" value="F:RNA binding"/>
    <property type="evidence" value="ECO:0007669"/>
    <property type="project" value="InterPro"/>
</dbReference>
<name>A0A6P8CCQ1_PUNGR</name>
<feature type="compositionally biased region" description="Basic and acidic residues" evidence="6">
    <location>
        <begin position="789"/>
        <end position="801"/>
    </location>
</feature>
<dbReference type="AlphaFoldDB" id="A0A6P8CCQ1"/>
<evidence type="ECO:0000256" key="4">
    <source>
        <dbReference type="ARBA" id="ARBA00022833"/>
    </source>
</evidence>
<proteinExistence type="predicted"/>
<evidence type="ECO:0000256" key="3">
    <source>
        <dbReference type="ARBA" id="ARBA00022771"/>
    </source>
</evidence>
<dbReference type="SUPFAM" id="SSF90229">
    <property type="entry name" value="CCCH zinc finger"/>
    <property type="match status" value="2"/>
</dbReference>
<dbReference type="Pfam" id="PF18044">
    <property type="entry name" value="zf-CCCH_4"/>
    <property type="match status" value="1"/>
</dbReference>
<reference evidence="8" key="1">
    <citation type="journal article" date="2020" name="Plant Biotechnol. J.">
        <title>The pomegranate (Punica granatum L.) draft genome dissects genetic divergence between soft- and hard-seeded cultivars.</title>
        <authorList>
            <person name="Luo X."/>
            <person name="Li H."/>
            <person name="Wu Z."/>
            <person name="Yao W."/>
            <person name="Zhao P."/>
            <person name="Cao D."/>
            <person name="Yu H."/>
            <person name="Li K."/>
            <person name="Poudel K."/>
            <person name="Zhao D."/>
            <person name="Zhang F."/>
            <person name="Xia X."/>
            <person name="Chen L."/>
            <person name="Wang Q."/>
            <person name="Jing D."/>
            <person name="Cao S."/>
        </authorList>
    </citation>
    <scope>NUCLEOTIDE SEQUENCE [LARGE SCALE GENOMIC DNA]</scope>
</reference>
<evidence type="ECO:0000313" key="11">
    <source>
        <dbReference type="RefSeq" id="XP_031381665.1"/>
    </source>
</evidence>
<evidence type="ECO:0000256" key="2">
    <source>
        <dbReference type="ARBA" id="ARBA00022737"/>
    </source>
</evidence>
<gene>
    <name evidence="9 10 11 12 13" type="primary">LOC116196199</name>
</gene>
<feature type="compositionally biased region" description="Basic and acidic residues" evidence="6">
    <location>
        <begin position="444"/>
        <end position="453"/>
    </location>
</feature>
<feature type="compositionally biased region" description="Polar residues" evidence="6">
    <location>
        <begin position="802"/>
        <end position="815"/>
    </location>
</feature>
<evidence type="ECO:0000256" key="5">
    <source>
        <dbReference type="PROSITE-ProRule" id="PRU00723"/>
    </source>
</evidence>
<protein>
    <submittedName>
        <fullName evidence="9 10">Uncharacterized protein LOC116196199 isoform X1</fullName>
    </submittedName>
</protein>
<feature type="region of interest" description="Disordered" evidence="6">
    <location>
        <begin position="655"/>
        <end position="709"/>
    </location>
</feature>
<dbReference type="RefSeq" id="XP_031381667.1">
    <property type="nucleotide sequence ID" value="XM_031525807.1"/>
</dbReference>
<dbReference type="Gene3D" id="4.10.1000.10">
    <property type="entry name" value="Zinc finger, CCCH-type"/>
    <property type="match status" value="1"/>
</dbReference>
<dbReference type="SMART" id="SM00356">
    <property type="entry name" value="ZnF_C3H1"/>
    <property type="match status" value="3"/>
</dbReference>
<feature type="zinc finger region" description="C3H1-type" evidence="5">
    <location>
        <begin position="526"/>
        <end position="553"/>
    </location>
</feature>
<dbReference type="Gene3D" id="2.30.30.1190">
    <property type="match status" value="1"/>
</dbReference>
<sequence length="912" mass="99806">MEDAQPQSPRRGFLPRRRSPLKSQTYRTLSRILSLFDDQNQPPRVVKFVPYQLPPGSLTLDDFVLNDATENTEHGTCDEGKMGDADVEKKDNFYEEKGGAVEESFGLSERGPNDTQMALSRIADLMSMNEEEPGDLSKQKENNAERTTDVVSLEDNASNREQMIVDEFKSIVDRDFGPVQDDSSIENNAVCLDKTPCGDGTVELERQHEEQSGYKQNVVNEFKEVALMLQDGEHLGQKGSEDLCSSPSNNALAPQPKESEVIESSFPRDNMLGADIAVQHNDSVASGDTLLAPIPMVVDDQMEEGELSDSFETEVPAPAHSENSQVPDEKLGNRQVSEAIVQGVDASAYSLGIKSNTNDHREGCVKETDGGNVGTKDDLDSCENARCLEAQGVDRRDNFIEDGKNEPQQPAAKEGAGMPATRSNDLVFYGDILEEKEIADEGFTPEKQDIDVPKKRKRGPCSQERKEKKKKKERKKRAMKNKELGVKRLKLQPVQMPKKIPLCRHYIHGRCQEGEKCKFSHDTVPITKSTPCCYFARRSCMKGDNCPFDHQLSNYPCTKFASEGFCSRGDSCLFSHKVLPKDSTSAKMNASGPESRPPSKTNDASTIKRPDINSPSGRAAGAVLENLGISFKSMDQIIASSLGKAQVQKSNIGSHPVKDLTVTPAIKSGQSNSSLKGRDEGRLKNQAKESSSTGMVEETNESMKTSPSVASRGINFLSFARSSSNNANTGLPKSGNTITDKQVKADNQTLQNGLEKVFGSHKTPARAQVMGSEELNNIVSVKIPQNDAGTRKDATSPRTGDRSTQGEQMNKLQNSSVKACNMPTFPVITRQRAESSTPSPYKSMSNSTQKVLSSTLAFAARCEKEMMMKSRSSGDHATCSSTSKETANGANCNDTARAQKILDFLSSIGKKK</sequence>
<organism evidence="8 13">
    <name type="scientific">Punica granatum</name>
    <name type="common">Pomegranate</name>
    <dbReference type="NCBI Taxonomy" id="22663"/>
    <lineage>
        <taxon>Eukaryota</taxon>
        <taxon>Viridiplantae</taxon>
        <taxon>Streptophyta</taxon>
        <taxon>Embryophyta</taxon>
        <taxon>Tracheophyta</taxon>
        <taxon>Spermatophyta</taxon>
        <taxon>Magnoliopsida</taxon>
        <taxon>eudicotyledons</taxon>
        <taxon>Gunneridae</taxon>
        <taxon>Pentapetalae</taxon>
        <taxon>rosids</taxon>
        <taxon>malvids</taxon>
        <taxon>Myrtales</taxon>
        <taxon>Lythraceae</taxon>
        <taxon>Punica</taxon>
    </lineage>
</organism>
<keyword evidence="2" id="KW-0677">Repeat</keyword>
<feature type="region of interest" description="Disordered" evidence="6">
    <location>
        <begin position="306"/>
        <end position="330"/>
    </location>
</feature>
<feature type="region of interest" description="Disordered" evidence="6">
    <location>
        <begin position="780"/>
        <end position="815"/>
    </location>
</feature>
<feature type="compositionally biased region" description="Basic residues" evidence="6">
    <location>
        <begin position="467"/>
        <end position="479"/>
    </location>
</feature>
<dbReference type="InterPro" id="IPR041367">
    <property type="entry name" value="Znf-CCCH_4"/>
</dbReference>
<dbReference type="InterPro" id="IPR045124">
    <property type="entry name" value="Su(sable)-like"/>
</dbReference>
<dbReference type="OrthoDB" id="411372at2759"/>
<dbReference type="Proteomes" id="UP000515151">
    <property type="component" value="Chromosome 2"/>
</dbReference>
<feature type="compositionally biased region" description="Polar residues" evidence="6">
    <location>
        <begin position="878"/>
        <end position="893"/>
    </location>
</feature>
<keyword evidence="8" id="KW-1185">Reference proteome</keyword>
<evidence type="ECO:0000256" key="6">
    <source>
        <dbReference type="SAM" id="MobiDB-lite"/>
    </source>
</evidence>
<feature type="domain" description="C3H1-type" evidence="7">
    <location>
        <begin position="556"/>
        <end position="579"/>
    </location>
</feature>
<dbReference type="InterPro" id="IPR000571">
    <property type="entry name" value="Znf_CCCH"/>
</dbReference>